<dbReference type="InterPro" id="IPR007327">
    <property type="entry name" value="TPD52"/>
</dbReference>
<feature type="compositionally biased region" description="Pro residues" evidence="3">
    <location>
        <begin position="63"/>
        <end position="79"/>
    </location>
</feature>
<feature type="region of interest" description="Disordered" evidence="3">
    <location>
        <begin position="51"/>
        <end position="128"/>
    </location>
</feature>
<keyword evidence="2" id="KW-0175">Coiled coil</keyword>
<evidence type="ECO:0000256" key="2">
    <source>
        <dbReference type="ARBA" id="ARBA00023054"/>
    </source>
</evidence>
<feature type="compositionally biased region" description="Basic and acidic residues" evidence="3">
    <location>
        <begin position="307"/>
        <end position="321"/>
    </location>
</feature>
<feature type="region of interest" description="Disordered" evidence="3">
    <location>
        <begin position="1"/>
        <end position="36"/>
    </location>
</feature>
<sequence>MAATKPSRLFLSGDHPGKYQPFYFSNGDTANEDMYQPNAASSATYMKFLHLVDTQLSDDEPSSSPPPPATMQQQPPQPPSSLSLDNKQTDGDNYYDPLSPPAYDTVTSRDPETPVYQDPVDKERQEKEWQEELSKIDGEILTLRQVLTAKVRRATELKRKLGITPLQEFKQDIQSGFQQLRDSGTGGGASSILAGASSSDLYQKTSAAMKTASEKTTSAISVLGASVSKKFDEMRNSQTFKTVEERVENAYTNVKTSKSIENLKDKLGATEVKSSEEISASSRVKGSKSNQSLNESFQASSEPSTPRSEDNPPLPEEKVPL</sequence>
<comment type="similarity">
    <text evidence="1">Belongs to the TPD52 family.</text>
</comment>
<evidence type="ECO:0000256" key="3">
    <source>
        <dbReference type="SAM" id="MobiDB-lite"/>
    </source>
</evidence>
<organism evidence="4 5">
    <name type="scientific">Octopus sinensis</name>
    <name type="common">East Asian common octopus</name>
    <dbReference type="NCBI Taxonomy" id="2607531"/>
    <lineage>
        <taxon>Eukaryota</taxon>
        <taxon>Metazoa</taxon>
        <taxon>Spiralia</taxon>
        <taxon>Lophotrochozoa</taxon>
        <taxon>Mollusca</taxon>
        <taxon>Cephalopoda</taxon>
        <taxon>Coleoidea</taxon>
        <taxon>Octopodiformes</taxon>
        <taxon>Octopoda</taxon>
        <taxon>Incirrata</taxon>
        <taxon>Octopodidae</taxon>
        <taxon>Octopus</taxon>
    </lineage>
</organism>
<feature type="region of interest" description="Disordered" evidence="3">
    <location>
        <begin position="270"/>
        <end position="321"/>
    </location>
</feature>
<dbReference type="PANTHER" id="PTHR19307:SF14">
    <property type="entry name" value="TUMOR PROTEIN D52"/>
    <property type="match status" value="1"/>
</dbReference>
<dbReference type="RefSeq" id="XP_036356986.1">
    <property type="nucleotide sequence ID" value="XM_036501093.1"/>
</dbReference>
<evidence type="ECO:0000313" key="4">
    <source>
        <dbReference type="Proteomes" id="UP000515154"/>
    </source>
</evidence>
<dbReference type="PANTHER" id="PTHR19307">
    <property type="entry name" value="TUMOR PROTEIN D52"/>
    <property type="match status" value="1"/>
</dbReference>
<evidence type="ECO:0000256" key="1">
    <source>
        <dbReference type="ARBA" id="ARBA00005702"/>
    </source>
</evidence>
<reference evidence="5" key="1">
    <citation type="submission" date="2025-08" db="UniProtKB">
        <authorList>
            <consortium name="RefSeq"/>
        </authorList>
    </citation>
    <scope>IDENTIFICATION</scope>
</reference>
<dbReference type="GO" id="GO:0005737">
    <property type="term" value="C:cytoplasm"/>
    <property type="evidence" value="ECO:0007669"/>
    <property type="project" value="TreeGrafter"/>
</dbReference>
<feature type="compositionally biased region" description="Basic and acidic residues" evidence="3">
    <location>
        <begin position="119"/>
        <end position="128"/>
    </location>
</feature>
<dbReference type="Pfam" id="PF04201">
    <property type="entry name" value="TPD52"/>
    <property type="match status" value="1"/>
</dbReference>
<name>A0A7E6EMX3_9MOLL</name>
<proteinExistence type="inferred from homology"/>
<accession>A0A7E6EMX3</accession>
<dbReference type="AlphaFoldDB" id="A0A7E6EMX3"/>
<protein>
    <submittedName>
        <fullName evidence="5">Tumor protein D52 isoform X1</fullName>
    </submittedName>
</protein>
<keyword evidence="4" id="KW-1185">Reference proteome</keyword>
<gene>
    <name evidence="5" type="primary">LOC115209283</name>
</gene>
<evidence type="ECO:0000313" key="5">
    <source>
        <dbReference type="RefSeq" id="XP_036356986.1"/>
    </source>
</evidence>
<dbReference type="Proteomes" id="UP000515154">
    <property type="component" value="Linkage group LG3"/>
</dbReference>
<feature type="compositionally biased region" description="Polar residues" evidence="3">
    <location>
        <begin position="277"/>
        <end position="306"/>
    </location>
</feature>